<accession>A0A3A4NKV1</accession>
<protein>
    <submittedName>
        <fullName evidence="1">Uncharacterized protein</fullName>
    </submittedName>
</protein>
<reference evidence="1 2" key="1">
    <citation type="journal article" date="2017" name="ISME J.">
        <title>Energy and carbon metabolisms in a deep terrestrial subsurface fluid microbial community.</title>
        <authorList>
            <person name="Momper L."/>
            <person name="Jungbluth S.P."/>
            <person name="Lee M.D."/>
            <person name="Amend J.P."/>
        </authorList>
    </citation>
    <scope>NUCLEOTIDE SEQUENCE [LARGE SCALE GENOMIC DNA]</scope>
    <source>
        <strain evidence="1">SURF_5</strain>
    </source>
</reference>
<comment type="caution">
    <text evidence="1">The sequence shown here is derived from an EMBL/GenBank/DDBJ whole genome shotgun (WGS) entry which is preliminary data.</text>
</comment>
<dbReference type="AlphaFoldDB" id="A0A3A4NKV1"/>
<organism evidence="1 2">
    <name type="scientific">Abyssobacteria bacterium (strain SURF_5)</name>
    <dbReference type="NCBI Taxonomy" id="2093360"/>
    <lineage>
        <taxon>Bacteria</taxon>
        <taxon>Pseudomonadati</taxon>
        <taxon>Candidatus Hydrogenedentota</taxon>
        <taxon>Candidatus Abyssobacteria</taxon>
    </lineage>
</organism>
<name>A0A3A4NKV1_ABYX5</name>
<dbReference type="EMBL" id="QZKU01000128">
    <property type="protein sequence ID" value="RJP16084.1"/>
    <property type="molecule type" value="Genomic_DNA"/>
</dbReference>
<gene>
    <name evidence="1" type="ORF">C4520_18895</name>
</gene>
<dbReference type="Proteomes" id="UP000265882">
    <property type="component" value="Unassembled WGS sequence"/>
</dbReference>
<proteinExistence type="predicted"/>
<evidence type="ECO:0000313" key="2">
    <source>
        <dbReference type="Proteomes" id="UP000265882"/>
    </source>
</evidence>
<evidence type="ECO:0000313" key="1">
    <source>
        <dbReference type="EMBL" id="RJP16084.1"/>
    </source>
</evidence>
<sequence>MGGKSVFHPYPLPDTRLDLPSRHQAPMEDFLFPKLVLDFSGRNVVEWPRNVGLCVGGWIES</sequence>